<dbReference type="VEuPathDB" id="TrichDB:TRFO_21501"/>
<dbReference type="PROSITE" id="PS00138">
    <property type="entry name" value="SUBTILASE_SER"/>
    <property type="match status" value="1"/>
</dbReference>
<comment type="caution">
    <text evidence="5">Lacks conserved residue(s) required for the propagation of feature annotation.</text>
</comment>
<dbReference type="OrthoDB" id="640735at2759"/>
<accession>A0A1J4KDU6</accession>
<keyword evidence="6" id="KW-0812">Transmembrane</keyword>
<dbReference type="InterPro" id="IPR000209">
    <property type="entry name" value="Peptidase_S8/S53_dom"/>
</dbReference>
<dbReference type="InterPro" id="IPR008979">
    <property type="entry name" value="Galactose-bd-like_sf"/>
</dbReference>
<dbReference type="EMBL" id="MLAK01000635">
    <property type="protein sequence ID" value="OHT09607.1"/>
    <property type="molecule type" value="Genomic_DNA"/>
</dbReference>
<keyword evidence="9" id="KW-1185">Reference proteome</keyword>
<dbReference type="GO" id="GO:0006508">
    <property type="term" value="P:proteolysis"/>
    <property type="evidence" value="ECO:0007669"/>
    <property type="project" value="UniProtKB-KW"/>
</dbReference>
<evidence type="ECO:0000256" key="2">
    <source>
        <dbReference type="ARBA" id="ARBA00022670"/>
    </source>
</evidence>
<name>A0A1J4KDU6_9EUKA</name>
<dbReference type="RefSeq" id="XP_068362743.1">
    <property type="nucleotide sequence ID" value="XM_068502011.1"/>
</dbReference>
<proteinExistence type="inferred from homology"/>
<comment type="similarity">
    <text evidence="1 5">Belongs to the peptidase S8 family.</text>
</comment>
<dbReference type="Pfam" id="PF00082">
    <property type="entry name" value="Peptidase_S8"/>
    <property type="match status" value="1"/>
</dbReference>
<dbReference type="SUPFAM" id="SSF52743">
    <property type="entry name" value="Subtilisin-like"/>
    <property type="match status" value="1"/>
</dbReference>
<dbReference type="Gene3D" id="3.40.50.200">
    <property type="entry name" value="Peptidase S8/S53 domain"/>
    <property type="match status" value="1"/>
</dbReference>
<evidence type="ECO:0000313" key="8">
    <source>
        <dbReference type="EMBL" id="OHT09607.1"/>
    </source>
</evidence>
<comment type="caution">
    <text evidence="8">The sequence shown here is derived from an EMBL/GenBank/DDBJ whole genome shotgun (WGS) entry which is preliminary data.</text>
</comment>
<evidence type="ECO:0000256" key="3">
    <source>
        <dbReference type="ARBA" id="ARBA00022801"/>
    </source>
</evidence>
<feature type="domain" description="Peptidase S8/S53" evidence="7">
    <location>
        <begin position="114"/>
        <end position="206"/>
    </location>
</feature>
<evidence type="ECO:0000313" key="9">
    <source>
        <dbReference type="Proteomes" id="UP000179807"/>
    </source>
</evidence>
<dbReference type="SUPFAM" id="SSF49785">
    <property type="entry name" value="Galactose-binding domain-like"/>
    <property type="match status" value="1"/>
</dbReference>
<sequence length="595" mass="67259">MQLHEDESPDPEKIQIRSIETPIKDFIGNLSVFKIADAESEKNICQFFFKDIDTILLYKNETESYNRYAECTNHEDFASRSVFMVNKTLITPFLNKNVIIRHIGDVHSSLYYSKAHYSSTGPTMKGILKPDVMTPGTRMVSAKALGNSLKDHGCSDNDYIFMDGTSMATPNVAGAAALIRQYFMDGKWLNEKISLNSIQLRGLMISLSSNMKMHDVYDDELIVNYRTGFGVIDLSTILSFNNQEFGVAMTKVEGNKIESQSHYQTKIHVKKSQYSMQRLSFVLSYLDLETNYDSIIPLLNDLDLVVISPSGKRYLGNDNNYKNPDLKNKVASYLSTNERVLLSDEEIEEGEYTIDVYSNELFNEESIEFSLIVVGPVDNQYIEFKSTKSCDCYTSDRNSINVSNSSSTECSTDGHCKCDKNHLGNHCQIEISNIDNPLDNKFNITVGASEIKYFYLNAGKIGTIYVNKEHESSKFTSIWVSKDCQQHLSTFEQNNWIKKNGTSTNLGYDSPVCIALFNNYPIQQTFELTVSEEYINVKAVLIGFIVGIIVFFTIIIVSIWLCCAFCECCANLDQKMCCGAFTCCHRRSGDNSSTH</sequence>
<dbReference type="GeneID" id="94836715"/>
<keyword evidence="4" id="KW-0720">Serine protease</keyword>
<evidence type="ECO:0000256" key="1">
    <source>
        <dbReference type="ARBA" id="ARBA00011073"/>
    </source>
</evidence>
<keyword evidence="6" id="KW-1133">Transmembrane helix</keyword>
<keyword evidence="2" id="KW-0645">Protease</keyword>
<dbReference type="InterPro" id="IPR036852">
    <property type="entry name" value="Peptidase_S8/S53_dom_sf"/>
</dbReference>
<dbReference type="PANTHER" id="PTHR43399:SF4">
    <property type="entry name" value="CELL WALL-ASSOCIATED PROTEASE"/>
    <property type="match status" value="1"/>
</dbReference>
<protein>
    <recommendedName>
        <fullName evidence="7">Peptidase S8/S53 domain-containing protein</fullName>
    </recommendedName>
</protein>
<organism evidence="8 9">
    <name type="scientific">Tritrichomonas foetus</name>
    <dbReference type="NCBI Taxonomy" id="1144522"/>
    <lineage>
        <taxon>Eukaryota</taxon>
        <taxon>Metamonada</taxon>
        <taxon>Parabasalia</taxon>
        <taxon>Tritrichomonadida</taxon>
        <taxon>Tritrichomonadidae</taxon>
        <taxon>Tritrichomonas</taxon>
    </lineage>
</organism>
<evidence type="ECO:0000256" key="5">
    <source>
        <dbReference type="PROSITE-ProRule" id="PRU01240"/>
    </source>
</evidence>
<dbReference type="PANTHER" id="PTHR43399">
    <property type="entry name" value="SUBTILISIN-RELATED"/>
    <property type="match status" value="1"/>
</dbReference>
<feature type="transmembrane region" description="Helical" evidence="6">
    <location>
        <begin position="539"/>
        <end position="566"/>
    </location>
</feature>
<evidence type="ECO:0000259" key="7">
    <source>
        <dbReference type="Pfam" id="PF00082"/>
    </source>
</evidence>
<dbReference type="InterPro" id="IPR023828">
    <property type="entry name" value="Peptidase_S8_Ser-AS"/>
</dbReference>
<gene>
    <name evidence="8" type="ORF">TRFO_21501</name>
</gene>
<dbReference type="AlphaFoldDB" id="A0A1J4KDU6"/>
<dbReference type="Gene3D" id="2.60.120.380">
    <property type="match status" value="1"/>
</dbReference>
<evidence type="ECO:0000256" key="6">
    <source>
        <dbReference type="SAM" id="Phobius"/>
    </source>
</evidence>
<keyword evidence="3" id="KW-0378">Hydrolase</keyword>
<reference evidence="8" key="1">
    <citation type="submission" date="2016-10" db="EMBL/GenBank/DDBJ databases">
        <authorList>
            <person name="Benchimol M."/>
            <person name="Almeida L.G."/>
            <person name="Vasconcelos A.T."/>
            <person name="Perreira-Neves A."/>
            <person name="Rosa I.A."/>
            <person name="Tasca T."/>
            <person name="Bogo M.R."/>
            <person name="de Souza W."/>
        </authorList>
    </citation>
    <scope>NUCLEOTIDE SEQUENCE [LARGE SCALE GENOMIC DNA]</scope>
    <source>
        <strain evidence="8">K</strain>
    </source>
</reference>
<dbReference type="InterPro" id="IPR051048">
    <property type="entry name" value="Peptidase_S8/S53_subtilisin"/>
</dbReference>
<keyword evidence="6" id="KW-0472">Membrane</keyword>
<dbReference type="GO" id="GO:0004252">
    <property type="term" value="F:serine-type endopeptidase activity"/>
    <property type="evidence" value="ECO:0007669"/>
    <property type="project" value="InterPro"/>
</dbReference>
<dbReference type="PROSITE" id="PS51892">
    <property type="entry name" value="SUBTILASE"/>
    <property type="match status" value="1"/>
</dbReference>
<evidence type="ECO:0000256" key="4">
    <source>
        <dbReference type="ARBA" id="ARBA00022825"/>
    </source>
</evidence>
<dbReference type="Proteomes" id="UP000179807">
    <property type="component" value="Unassembled WGS sequence"/>
</dbReference>